<dbReference type="Proteomes" id="UP000472272">
    <property type="component" value="Chromosome 13"/>
</dbReference>
<dbReference type="AlphaFoldDB" id="A0A670JZI3"/>
<dbReference type="InterPro" id="IPR055170">
    <property type="entry name" value="GFO_IDH_MocA-like_dom"/>
</dbReference>
<evidence type="ECO:0000256" key="5">
    <source>
        <dbReference type="ARBA" id="ARBA00038853"/>
    </source>
</evidence>
<comment type="subunit">
    <text evidence="2">Homodimer.</text>
</comment>
<protein>
    <recommendedName>
        <fullName evidence="7">Trans-1,2-dihydrobenzene-1,2-diol dehydrogenase</fullName>
        <ecNumber evidence="6">1.1.1.179</ecNumber>
        <ecNumber evidence="5">1.3.1.20</ecNumber>
    </recommendedName>
    <alternativeName>
        <fullName evidence="10">D-xylose 1-dehydrogenase</fullName>
    </alternativeName>
    <alternativeName>
        <fullName evidence="9">D-xylose-NADP dehydrogenase</fullName>
    </alternativeName>
    <alternativeName>
        <fullName evidence="8">Dimeric dihydrodiol dehydrogenase</fullName>
    </alternativeName>
</protein>
<evidence type="ECO:0000256" key="12">
    <source>
        <dbReference type="ARBA" id="ARBA00049233"/>
    </source>
</evidence>
<evidence type="ECO:0000256" key="6">
    <source>
        <dbReference type="ARBA" id="ARBA00038984"/>
    </source>
</evidence>
<keyword evidence="16" id="KW-1185">Reference proteome</keyword>
<dbReference type="InterPro" id="IPR036291">
    <property type="entry name" value="NAD(P)-bd_dom_sf"/>
</dbReference>
<evidence type="ECO:0000313" key="16">
    <source>
        <dbReference type="Proteomes" id="UP000472272"/>
    </source>
</evidence>
<comment type="catalytic activity">
    <reaction evidence="12">
        <text>D-xylose + NADP(+) = D-xylono-1,5-lactone + NADPH + H(+)</text>
        <dbReference type="Rhea" id="RHEA:22000"/>
        <dbReference type="ChEBI" id="CHEBI:15378"/>
        <dbReference type="ChEBI" id="CHEBI:15867"/>
        <dbReference type="ChEBI" id="CHEBI:53455"/>
        <dbReference type="ChEBI" id="CHEBI:57783"/>
        <dbReference type="ChEBI" id="CHEBI:58349"/>
        <dbReference type="EC" id="1.1.1.179"/>
    </reaction>
</comment>
<dbReference type="EC" id="1.3.1.20" evidence="5"/>
<dbReference type="GO" id="GO:0047115">
    <property type="term" value="F:trans-1,2-dihydrobenzene-1,2-diol dehydrogenase activity"/>
    <property type="evidence" value="ECO:0007669"/>
    <property type="project" value="UniProtKB-EC"/>
</dbReference>
<dbReference type="Gene3D" id="3.30.360.10">
    <property type="entry name" value="Dihydrodipicolinate Reductase, domain 2"/>
    <property type="match status" value="1"/>
</dbReference>
<keyword evidence="3" id="KW-0521">NADP</keyword>
<evidence type="ECO:0000259" key="13">
    <source>
        <dbReference type="Pfam" id="PF01408"/>
    </source>
</evidence>
<dbReference type="InterPro" id="IPR050984">
    <property type="entry name" value="Gfo/Idh/MocA_domain"/>
</dbReference>
<evidence type="ECO:0000256" key="8">
    <source>
        <dbReference type="ARBA" id="ARBA00042926"/>
    </source>
</evidence>
<comment type="similarity">
    <text evidence="1">Belongs to the Gfo/Idh/MocA family.</text>
</comment>
<evidence type="ECO:0000259" key="14">
    <source>
        <dbReference type="Pfam" id="PF22725"/>
    </source>
</evidence>
<name>A0A670JZI3_PODMU</name>
<evidence type="ECO:0000256" key="7">
    <source>
        <dbReference type="ARBA" id="ARBA00040603"/>
    </source>
</evidence>
<feature type="domain" description="GFO/IDH/MocA-like oxidoreductase" evidence="14">
    <location>
        <begin position="134"/>
        <end position="249"/>
    </location>
</feature>
<keyword evidence="4" id="KW-0560">Oxidoreductase</keyword>
<reference evidence="15" key="2">
    <citation type="submission" date="2025-08" db="UniProtKB">
        <authorList>
            <consortium name="Ensembl"/>
        </authorList>
    </citation>
    <scope>IDENTIFICATION</scope>
</reference>
<evidence type="ECO:0000256" key="9">
    <source>
        <dbReference type="ARBA" id="ARBA00042988"/>
    </source>
</evidence>
<dbReference type="GeneTree" id="ENSGT00390000007946"/>
<evidence type="ECO:0000256" key="2">
    <source>
        <dbReference type="ARBA" id="ARBA00011738"/>
    </source>
</evidence>
<accession>A0A670JZI3</accession>
<evidence type="ECO:0000256" key="3">
    <source>
        <dbReference type="ARBA" id="ARBA00022857"/>
    </source>
</evidence>
<feature type="domain" description="Gfo/Idh/MocA-like oxidoreductase N-terminal" evidence="13">
    <location>
        <begin position="5"/>
        <end position="122"/>
    </location>
</feature>
<evidence type="ECO:0000313" key="15">
    <source>
        <dbReference type="Ensembl" id="ENSPMRP00000028137.1"/>
    </source>
</evidence>
<dbReference type="Ensembl" id="ENSPMRT00000029852.1">
    <property type="protein sequence ID" value="ENSPMRP00000028137.1"/>
    <property type="gene ID" value="ENSPMRG00000018162.1"/>
</dbReference>
<gene>
    <name evidence="15" type="primary">LOC114582681</name>
</gene>
<organism evidence="15 16">
    <name type="scientific">Podarcis muralis</name>
    <name type="common">Wall lizard</name>
    <name type="synonym">Lacerta muralis</name>
    <dbReference type="NCBI Taxonomy" id="64176"/>
    <lineage>
        <taxon>Eukaryota</taxon>
        <taxon>Metazoa</taxon>
        <taxon>Chordata</taxon>
        <taxon>Craniata</taxon>
        <taxon>Vertebrata</taxon>
        <taxon>Euteleostomi</taxon>
        <taxon>Lepidosauria</taxon>
        <taxon>Squamata</taxon>
        <taxon>Bifurcata</taxon>
        <taxon>Unidentata</taxon>
        <taxon>Episquamata</taxon>
        <taxon>Laterata</taxon>
        <taxon>Lacertibaenia</taxon>
        <taxon>Lacertidae</taxon>
        <taxon>Podarcis</taxon>
    </lineage>
</organism>
<dbReference type="SUPFAM" id="SSF55347">
    <property type="entry name" value="Glyceraldehyde-3-phosphate dehydrogenase-like, C-terminal domain"/>
    <property type="match status" value="1"/>
</dbReference>
<reference evidence="15" key="3">
    <citation type="submission" date="2025-09" db="UniProtKB">
        <authorList>
            <consortium name="Ensembl"/>
        </authorList>
    </citation>
    <scope>IDENTIFICATION</scope>
</reference>
<dbReference type="GO" id="GO:0000166">
    <property type="term" value="F:nucleotide binding"/>
    <property type="evidence" value="ECO:0007669"/>
    <property type="project" value="InterPro"/>
</dbReference>
<dbReference type="GO" id="GO:0042843">
    <property type="term" value="P:D-xylose catabolic process"/>
    <property type="evidence" value="ECO:0007669"/>
    <property type="project" value="TreeGrafter"/>
</dbReference>
<evidence type="ECO:0000256" key="10">
    <source>
        <dbReference type="ARBA" id="ARBA00043025"/>
    </source>
</evidence>
<dbReference type="SUPFAM" id="SSF51735">
    <property type="entry name" value="NAD(P)-binding Rossmann-fold domains"/>
    <property type="match status" value="1"/>
</dbReference>
<dbReference type="EC" id="1.1.1.179" evidence="6"/>
<dbReference type="PANTHER" id="PTHR22604:SF105">
    <property type="entry name" value="TRANS-1,2-DIHYDROBENZENE-1,2-DIOL DEHYDROGENASE"/>
    <property type="match status" value="1"/>
</dbReference>
<proteinExistence type="inferred from homology"/>
<dbReference type="OMA" id="KMIQAPF"/>
<sequence length="348" mass="38613">MTATRWGICSAGKISHDFLVALKTLPPEDHKVVAIASRELSRVQEYAKNHSIPKAYGSYAELAQDPDADVVYVGVVHPHHLPATLLFIQAGKNVLCEKPLGMNAAEVKKMVQAAREKEVFLMEACWTRFFPALEKIRSLLDQRTVGEVLVVQAEFGVPLLTVPRAVKKDLGGGALLDIGIYCVQLACMVFDGEKPESIVASGFLHETDVDKTASIILNYSGQRQAVLTYTMMTWMPNKASIIGPKGIIEIPSPFWCPEELVVNGQKEEFPLPHPSQKLYFVNSTGLCYEAEHVRQCLLQGKSLGHSWADCAQQQSILTYSPFSFLSRRPEGEPHHVSWRQRASPLYPG</sequence>
<evidence type="ECO:0000256" key="4">
    <source>
        <dbReference type="ARBA" id="ARBA00023002"/>
    </source>
</evidence>
<dbReference type="Pfam" id="PF01408">
    <property type="entry name" value="GFO_IDH_MocA"/>
    <property type="match status" value="1"/>
</dbReference>
<dbReference type="InterPro" id="IPR000683">
    <property type="entry name" value="Gfo/Idh/MocA-like_OxRdtase_N"/>
</dbReference>
<dbReference type="Gene3D" id="3.40.50.720">
    <property type="entry name" value="NAD(P)-binding Rossmann-like Domain"/>
    <property type="match status" value="1"/>
</dbReference>
<dbReference type="Pfam" id="PF22725">
    <property type="entry name" value="GFO_IDH_MocA_C3"/>
    <property type="match status" value="1"/>
</dbReference>
<evidence type="ECO:0000256" key="1">
    <source>
        <dbReference type="ARBA" id="ARBA00010928"/>
    </source>
</evidence>
<dbReference type="FunFam" id="3.40.50.720:FF:000269">
    <property type="entry name" value="Trans-1,2-dihydrobenzene-1,2-diol dehydrogenase"/>
    <property type="match status" value="1"/>
</dbReference>
<dbReference type="GO" id="GO:0047837">
    <property type="term" value="F:D-xylose 1-dehydrogenase (NADP+) activity"/>
    <property type="evidence" value="ECO:0007669"/>
    <property type="project" value="UniProtKB-EC"/>
</dbReference>
<evidence type="ECO:0000256" key="11">
    <source>
        <dbReference type="ARBA" id="ARBA00047423"/>
    </source>
</evidence>
<reference evidence="15 16" key="1">
    <citation type="journal article" date="2019" name="Proc. Natl. Acad. Sci. U.S.A.">
        <title>Regulatory changes in pterin and carotenoid genes underlie balanced color polymorphisms in the wall lizard.</title>
        <authorList>
            <person name="Andrade P."/>
            <person name="Pinho C."/>
            <person name="Perez I de Lanuza G."/>
            <person name="Afonso S."/>
            <person name="Brejcha J."/>
            <person name="Rubin C.J."/>
            <person name="Wallerman O."/>
            <person name="Pereira P."/>
            <person name="Sabatino S.J."/>
            <person name="Bellati A."/>
            <person name="Pellitteri-Rosa D."/>
            <person name="Bosakova Z."/>
            <person name="Bunikis I."/>
            <person name="Carretero M.A."/>
            <person name="Feiner N."/>
            <person name="Marsik P."/>
            <person name="Pauperio F."/>
            <person name="Salvi D."/>
            <person name="Soler L."/>
            <person name="While G.M."/>
            <person name="Uller T."/>
            <person name="Font E."/>
            <person name="Andersson L."/>
            <person name="Carneiro M."/>
        </authorList>
    </citation>
    <scope>NUCLEOTIDE SEQUENCE</scope>
</reference>
<dbReference type="PANTHER" id="PTHR22604">
    <property type="entry name" value="OXIDOREDUCTASES"/>
    <property type="match status" value="1"/>
</dbReference>
<comment type="catalytic activity">
    <reaction evidence="11">
        <text>(1R,2R)-1,2-dihydrobenzene-1,2-diol + NADP(+) = catechol + NADPH + H(+)</text>
        <dbReference type="Rhea" id="RHEA:16729"/>
        <dbReference type="ChEBI" id="CHEBI:10702"/>
        <dbReference type="ChEBI" id="CHEBI:15378"/>
        <dbReference type="ChEBI" id="CHEBI:18135"/>
        <dbReference type="ChEBI" id="CHEBI:57783"/>
        <dbReference type="ChEBI" id="CHEBI:58349"/>
        <dbReference type="EC" id="1.3.1.20"/>
    </reaction>
</comment>